<dbReference type="AlphaFoldDB" id="A0A4R8DRN0"/>
<dbReference type="GO" id="GO:0006950">
    <property type="term" value="P:response to stress"/>
    <property type="evidence" value="ECO:0007669"/>
    <property type="project" value="TreeGrafter"/>
</dbReference>
<gene>
    <name evidence="2" type="ORF">EDB95_1091</name>
</gene>
<reference evidence="2 3" key="1">
    <citation type="submission" date="2019-03" db="EMBL/GenBank/DDBJ databases">
        <title>Genomic Encyclopedia of Type Strains, Phase IV (KMG-IV): sequencing the most valuable type-strain genomes for metagenomic binning, comparative biology and taxonomic classification.</title>
        <authorList>
            <person name="Goeker M."/>
        </authorList>
    </citation>
    <scope>NUCLEOTIDE SEQUENCE [LARGE SCALE GENOMIC DNA]</scope>
    <source>
        <strain evidence="2 3">DSM 100059</strain>
    </source>
</reference>
<dbReference type="PROSITE" id="PS50995">
    <property type="entry name" value="HTH_MARR_2"/>
    <property type="match status" value="1"/>
</dbReference>
<dbReference type="InterPro" id="IPR000835">
    <property type="entry name" value="HTH_MarR-typ"/>
</dbReference>
<name>A0A4R8DRN0_9BACT</name>
<dbReference type="SUPFAM" id="SSF46785">
    <property type="entry name" value="Winged helix' DNA-binding domain"/>
    <property type="match status" value="1"/>
</dbReference>
<dbReference type="InterPro" id="IPR036388">
    <property type="entry name" value="WH-like_DNA-bd_sf"/>
</dbReference>
<keyword evidence="3" id="KW-1185">Reference proteome</keyword>
<dbReference type="OrthoDB" id="5327581at2"/>
<dbReference type="PANTHER" id="PTHR33164">
    <property type="entry name" value="TRANSCRIPTIONAL REGULATOR, MARR FAMILY"/>
    <property type="match status" value="1"/>
</dbReference>
<dbReference type="SMART" id="SM00347">
    <property type="entry name" value="HTH_MARR"/>
    <property type="match status" value="1"/>
</dbReference>
<feature type="domain" description="HTH marR-type" evidence="1">
    <location>
        <begin position="7"/>
        <end position="151"/>
    </location>
</feature>
<dbReference type="GO" id="GO:0003700">
    <property type="term" value="F:DNA-binding transcription factor activity"/>
    <property type="evidence" value="ECO:0007669"/>
    <property type="project" value="InterPro"/>
</dbReference>
<dbReference type="InterPro" id="IPR036390">
    <property type="entry name" value="WH_DNA-bd_sf"/>
</dbReference>
<proteinExistence type="predicted"/>
<dbReference type="InterPro" id="IPR039422">
    <property type="entry name" value="MarR/SlyA-like"/>
</dbReference>
<dbReference type="RefSeq" id="WP_133991326.1">
    <property type="nucleotide sequence ID" value="NZ_SODV01000001.1"/>
</dbReference>
<evidence type="ECO:0000313" key="3">
    <source>
        <dbReference type="Proteomes" id="UP000294498"/>
    </source>
</evidence>
<dbReference type="Pfam" id="PF12802">
    <property type="entry name" value="MarR_2"/>
    <property type="match status" value="1"/>
</dbReference>
<dbReference type="PANTHER" id="PTHR33164:SF57">
    <property type="entry name" value="MARR-FAMILY TRANSCRIPTIONAL REGULATOR"/>
    <property type="match status" value="1"/>
</dbReference>
<dbReference type="Gene3D" id="1.10.10.10">
    <property type="entry name" value="Winged helix-like DNA-binding domain superfamily/Winged helix DNA-binding domain"/>
    <property type="match status" value="1"/>
</dbReference>
<sequence>MIPQNTNATLIHQFLEVADRLRQIGDKVGKQEGITTQQWVILLHLAGDDNMTYLQNNKQEKPLMAKELAEALHTSRANITNLVNVLIGKKLVIQVADNLDRRRKRLRLSSEGSKVVRRLEKHRNQYNDWLLTGFDEKEKLHIIKFMKSFMTTFDQPFGKKSKGARPKKA</sequence>
<accession>A0A4R8DRN0</accession>
<protein>
    <submittedName>
        <fullName evidence="2">MarR family transcriptional regulator</fullName>
    </submittedName>
</protein>
<dbReference type="Proteomes" id="UP000294498">
    <property type="component" value="Unassembled WGS sequence"/>
</dbReference>
<evidence type="ECO:0000313" key="2">
    <source>
        <dbReference type="EMBL" id="TDX00075.1"/>
    </source>
</evidence>
<organism evidence="2 3">
    <name type="scientific">Dinghuibacter silviterrae</name>
    <dbReference type="NCBI Taxonomy" id="1539049"/>
    <lineage>
        <taxon>Bacteria</taxon>
        <taxon>Pseudomonadati</taxon>
        <taxon>Bacteroidota</taxon>
        <taxon>Chitinophagia</taxon>
        <taxon>Chitinophagales</taxon>
        <taxon>Chitinophagaceae</taxon>
        <taxon>Dinghuibacter</taxon>
    </lineage>
</organism>
<comment type="caution">
    <text evidence="2">The sequence shown here is derived from an EMBL/GenBank/DDBJ whole genome shotgun (WGS) entry which is preliminary data.</text>
</comment>
<evidence type="ECO:0000259" key="1">
    <source>
        <dbReference type="PROSITE" id="PS50995"/>
    </source>
</evidence>
<dbReference type="EMBL" id="SODV01000001">
    <property type="protein sequence ID" value="TDX00075.1"/>
    <property type="molecule type" value="Genomic_DNA"/>
</dbReference>